<proteinExistence type="inferred from homology"/>
<keyword evidence="8" id="KW-1185">Reference proteome</keyword>
<dbReference type="Pfam" id="PF05938">
    <property type="entry name" value="Self-incomp_S1"/>
    <property type="match status" value="1"/>
</dbReference>
<dbReference type="PANTHER" id="PTHR31232">
    <property type="match status" value="1"/>
</dbReference>
<evidence type="ECO:0000256" key="4">
    <source>
        <dbReference type="ARBA" id="ARBA00022525"/>
    </source>
</evidence>
<dbReference type="PANTHER" id="PTHR31232:SF149">
    <property type="entry name" value="S-PROTEIN HOMOLOG"/>
    <property type="match status" value="1"/>
</dbReference>
<dbReference type="InterPro" id="IPR010264">
    <property type="entry name" value="Self-incomp_S1"/>
</dbReference>
<comment type="similarity">
    <text evidence="2 6">Belongs to the plant self-incompatibility (S1) protein family.</text>
</comment>
<evidence type="ECO:0000256" key="1">
    <source>
        <dbReference type="ARBA" id="ARBA00004613"/>
    </source>
</evidence>
<accession>A0AA88D398</accession>
<keyword evidence="4 6" id="KW-0964">Secreted</keyword>
<dbReference type="GO" id="GO:0060320">
    <property type="term" value="P:rejection of self pollen"/>
    <property type="evidence" value="ECO:0007669"/>
    <property type="project" value="UniProtKB-KW"/>
</dbReference>
<protein>
    <recommendedName>
        <fullName evidence="6">S-protein homolog</fullName>
    </recommendedName>
</protein>
<evidence type="ECO:0000313" key="8">
    <source>
        <dbReference type="Proteomes" id="UP001187192"/>
    </source>
</evidence>
<dbReference type="AlphaFoldDB" id="A0AA88D398"/>
<sequence length="74" mass="8147">MVSVVIYRSSEGIHLPGPIPGKTHFHMTYDLGPETTLTVHCKSKNDDLGVQLVPPEGSYGFWFGPRFLGGTLLF</sequence>
<reference evidence="7" key="1">
    <citation type="submission" date="2023-07" db="EMBL/GenBank/DDBJ databases">
        <title>draft genome sequence of fig (Ficus carica).</title>
        <authorList>
            <person name="Takahashi T."/>
            <person name="Nishimura K."/>
        </authorList>
    </citation>
    <scope>NUCLEOTIDE SEQUENCE</scope>
</reference>
<name>A0AA88D398_FICCA</name>
<dbReference type="EMBL" id="BTGU01000014">
    <property type="protein sequence ID" value="GMN42700.1"/>
    <property type="molecule type" value="Genomic_DNA"/>
</dbReference>
<keyword evidence="5" id="KW-0732">Signal</keyword>
<evidence type="ECO:0000256" key="5">
    <source>
        <dbReference type="ARBA" id="ARBA00022729"/>
    </source>
</evidence>
<dbReference type="GO" id="GO:0005576">
    <property type="term" value="C:extracellular region"/>
    <property type="evidence" value="ECO:0007669"/>
    <property type="project" value="UniProtKB-SubCell"/>
</dbReference>
<comment type="caution">
    <text evidence="7">The sequence shown here is derived from an EMBL/GenBank/DDBJ whole genome shotgun (WGS) entry which is preliminary data.</text>
</comment>
<evidence type="ECO:0000256" key="3">
    <source>
        <dbReference type="ARBA" id="ARBA00022471"/>
    </source>
</evidence>
<evidence type="ECO:0000313" key="7">
    <source>
        <dbReference type="EMBL" id="GMN42700.1"/>
    </source>
</evidence>
<evidence type="ECO:0000256" key="6">
    <source>
        <dbReference type="RuleBase" id="RU367044"/>
    </source>
</evidence>
<dbReference type="Proteomes" id="UP001187192">
    <property type="component" value="Unassembled WGS sequence"/>
</dbReference>
<comment type="subcellular location">
    <subcellularLocation>
        <location evidence="1 6">Secreted</location>
    </subcellularLocation>
</comment>
<gene>
    <name evidence="7" type="ORF">TIFTF001_011896</name>
</gene>
<keyword evidence="3 6" id="KW-0713">Self-incompatibility</keyword>
<evidence type="ECO:0000256" key="2">
    <source>
        <dbReference type="ARBA" id="ARBA00005581"/>
    </source>
</evidence>
<organism evidence="7 8">
    <name type="scientific">Ficus carica</name>
    <name type="common">Common fig</name>
    <dbReference type="NCBI Taxonomy" id="3494"/>
    <lineage>
        <taxon>Eukaryota</taxon>
        <taxon>Viridiplantae</taxon>
        <taxon>Streptophyta</taxon>
        <taxon>Embryophyta</taxon>
        <taxon>Tracheophyta</taxon>
        <taxon>Spermatophyta</taxon>
        <taxon>Magnoliopsida</taxon>
        <taxon>eudicotyledons</taxon>
        <taxon>Gunneridae</taxon>
        <taxon>Pentapetalae</taxon>
        <taxon>rosids</taxon>
        <taxon>fabids</taxon>
        <taxon>Rosales</taxon>
        <taxon>Moraceae</taxon>
        <taxon>Ficeae</taxon>
        <taxon>Ficus</taxon>
    </lineage>
</organism>